<proteinExistence type="predicted"/>
<name>A0A1I2URB4_9GAMM</name>
<evidence type="ECO:0000256" key="4">
    <source>
        <dbReference type="PROSITE-ProRule" id="PRU00433"/>
    </source>
</evidence>
<dbReference type="GO" id="GO:0009055">
    <property type="term" value="F:electron transfer activity"/>
    <property type="evidence" value="ECO:0007669"/>
    <property type="project" value="InterPro"/>
</dbReference>
<evidence type="ECO:0000313" key="8">
    <source>
        <dbReference type="Proteomes" id="UP000198623"/>
    </source>
</evidence>
<dbReference type="AlphaFoldDB" id="A0A1I2URB4"/>
<evidence type="ECO:0000259" key="6">
    <source>
        <dbReference type="PROSITE" id="PS51007"/>
    </source>
</evidence>
<dbReference type="GO" id="GO:0046872">
    <property type="term" value="F:metal ion binding"/>
    <property type="evidence" value="ECO:0007669"/>
    <property type="project" value="UniProtKB-KW"/>
</dbReference>
<evidence type="ECO:0000313" key="7">
    <source>
        <dbReference type="EMBL" id="SFG79613.1"/>
    </source>
</evidence>
<keyword evidence="3 4" id="KW-0408">Iron</keyword>
<feature type="non-terminal residue" evidence="7">
    <location>
        <position position="61"/>
    </location>
</feature>
<keyword evidence="8" id="KW-1185">Reference proteome</keyword>
<feature type="signal peptide" evidence="5">
    <location>
        <begin position="1"/>
        <end position="31"/>
    </location>
</feature>
<keyword evidence="2 4" id="KW-0479">Metal-binding</keyword>
<dbReference type="InterPro" id="IPR009056">
    <property type="entry name" value="Cyt_c-like_dom"/>
</dbReference>
<evidence type="ECO:0000256" key="3">
    <source>
        <dbReference type="ARBA" id="ARBA00023004"/>
    </source>
</evidence>
<dbReference type="OrthoDB" id="9797504at2"/>
<dbReference type="InterPro" id="IPR036909">
    <property type="entry name" value="Cyt_c-like_dom_sf"/>
</dbReference>
<dbReference type="GO" id="GO:0020037">
    <property type="term" value="F:heme binding"/>
    <property type="evidence" value="ECO:0007669"/>
    <property type="project" value="InterPro"/>
</dbReference>
<evidence type="ECO:0000256" key="1">
    <source>
        <dbReference type="ARBA" id="ARBA00022617"/>
    </source>
</evidence>
<keyword evidence="1 4" id="KW-0349">Heme</keyword>
<organism evidence="7 8">
    <name type="scientific">Neptunomonas qingdaonensis</name>
    <dbReference type="NCBI Taxonomy" id="1045558"/>
    <lineage>
        <taxon>Bacteria</taxon>
        <taxon>Pseudomonadati</taxon>
        <taxon>Pseudomonadota</taxon>
        <taxon>Gammaproteobacteria</taxon>
        <taxon>Oceanospirillales</taxon>
        <taxon>Oceanospirillaceae</taxon>
        <taxon>Neptunomonas</taxon>
    </lineage>
</organism>
<protein>
    <recommendedName>
        <fullName evidence="6">Cytochrome c domain-containing protein</fullName>
    </recommendedName>
</protein>
<sequence length="61" mass="6448">MFDTIPLSRMTKKCSTLLILAVSLSMNNAYAENHMIGADEFLASCSSCHGISGKGDGPIAQ</sequence>
<keyword evidence="5" id="KW-0732">Signal</keyword>
<evidence type="ECO:0000256" key="2">
    <source>
        <dbReference type="ARBA" id="ARBA00022723"/>
    </source>
</evidence>
<evidence type="ECO:0000256" key="5">
    <source>
        <dbReference type="SAM" id="SignalP"/>
    </source>
</evidence>
<dbReference type="Proteomes" id="UP000198623">
    <property type="component" value="Unassembled WGS sequence"/>
</dbReference>
<feature type="chain" id="PRO_5011710284" description="Cytochrome c domain-containing protein" evidence="5">
    <location>
        <begin position="32"/>
        <end position="61"/>
    </location>
</feature>
<reference evidence="8" key="1">
    <citation type="submission" date="2016-10" db="EMBL/GenBank/DDBJ databases">
        <authorList>
            <person name="Varghese N."/>
            <person name="Submissions S."/>
        </authorList>
    </citation>
    <scope>NUCLEOTIDE SEQUENCE [LARGE SCALE GENOMIC DNA]</scope>
    <source>
        <strain evidence="8">CGMCC 1.10971</strain>
    </source>
</reference>
<dbReference type="PROSITE" id="PS51007">
    <property type="entry name" value="CYTC"/>
    <property type="match status" value="1"/>
</dbReference>
<feature type="domain" description="Cytochrome c" evidence="6">
    <location>
        <begin position="32"/>
        <end position="61"/>
    </location>
</feature>
<gene>
    <name evidence="7" type="ORF">SAMN05216175_1141</name>
</gene>
<dbReference type="SUPFAM" id="SSF46626">
    <property type="entry name" value="Cytochrome c"/>
    <property type="match status" value="1"/>
</dbReference>
<dbReference type="RefSeq" id="WP_143083794.1">
    <property type="nucleotide sequence ID" value="NZ_FOOU01000014.1"/>
</dbReference>
<dbReference type="EMBL" id="FOOU01000014">
    <property type="protein sequence ID" value="SFG79613.1"/>
    <property type="molecule type" value="Genomic_DNA"/>
</dbReference>
<accession>A0A1I2URB4</accession>